<gene>
    <name evidence="3" type="ORF">ABS770_16510</name>
    <name evidence="2" type="ORF">QO001_004894</name>
</gene>
<evidence type="ECO:0000313" key="5">
    <source>
        <dbReference type="Proteomes" id="UP001432995"/>
    </source>
</evidence>
<keyword evidence="1" id="KW-1133">Transmembrane helix</keyword>
<dbReference type="Proteomes" id="UP001223420">
    <property type="component" value="Unassembled WGS sequence"/>
</dbReference>
<protein>
    <submittedName>
        <fullName evidence="2">Uncharacterized protein</fullName>
    </submittedName>
</protein>
<reference evidence="2" key="1">
    <citation type="submission" date="2023-07" db="EMBL/GenBank/DDBJ databases">
        <title>Genomic Encyclopedia of Type Strains, Phase IV (KMG-IV): sequencing the most valuable type-strain genomes for metagenomic binning, comparative biology and taxonomic classification.</title>
        <authorList>
            <person name="Goeker M."/>
        </authorList>
    </citation>
    <scope>NUCLEOTIDE SEQUENCE</scope>
    <source>
        <strain evidence="2">DSM 19569</strain>
    </source>
</reference>
<accession>A0AAJ1TWB2</accession>
<keyword evidence="1" id="KW-0812">Transmembrane</keyword>
<evidence type="ECO:0000313" key="4">
    <source>
        <dbReference type="Proteomes" id="UP001223420"/>
    </source>
</evidence>
<name>A0AAJ1TWB2_9HYPH</name>
<evidence type="ECO:0000313" key="2">
    <source>
        <dbReference type="EMBL" id="MDQ0545946.1"/>
    </source>
</evidence>
<dbReference type="RefSeq" id="WP_007566892.1">
    <property type="nucleotide sequence ID" value="NZ_CP033231.1"/>
</dbReference>
<keyword evidence="1" id="KW-0472">Membrane</keyword>
<dbReference type="AlphaFoldDB" id="A0AAJ1TWB2"/>
<feature type="transmembrane region" description="Helical" evidence="1">
    <location>
        <begin position="6"/>
        <end position="27"/>
    </location>
</feature>
<sequence length="70" mass="7810">MFESLFWGAAIIALVGSAALVAIGAAVQPRIIQKDDLASGILDPRRRFGRKRRWRRPSRVAQRLGSLPLR</sequence>
<organism evidence="2 4">
    <name type="scientific">Methylobacterium brachiatum</name>
    <dbReference type="NCBI Taxonomy" id="269660"/>
    <lineage>
        <taxon>Bacteria</taxon>
        <taxon>Pseudomonadati</taxon>
        <taxon>Pseudomonadota</taxon>
        <taxon>Alphaproteobacteria</taxon>
        <taxon>Hyphomicrobiales</taxon>
        <taxon>Methylobacteriaceae</taxon>
        <taxon>Methylobacterium</taxon>
    </lineage>
</organism>
<dbReference type="Proteomes" id="UP001432995">
    <property type="component" value="Unassembled WGS sequence"/>
</dbReference>
<proteinExistence type="predicted"/>
<keyword evidence="5" id="KW-1185">Reference proteome</keyword>
<evidence type="ECO:0000256" key="1">
    <source>
        <dbReference type="SAM" id="Phobius"/>
    </source>
</evidence>
<reference evidence="3" key="2">
    <citation type="submission" date="2024-06" db="EMBL/GenBank/DDBJ databases">
        <authorList>
            <person name="Campbell A.G."/>
        </authorList>
    </citation>
    <scope>NUCLEOTIDE SEQUENCE</scope>
    <source>
        <strain evidence="3">EM17</strain>
    </source>
</reference>
<dbReference type="EMBL" id="JAUSWL010000011">
    <property type="protein sequence ID" value="MDQ0545946.1"/>
    <property type="molecule type" value="Genomic_DNA"/>
</dbReference>
<comment type="caution">
    <text evidence="2">The sequence shown here is derived from an EMBL/GenBank/DDBJ whole genome shotgun (WGS) entry which is preliminary data.</text>
</comment>
<dbReference type="GeneID" id="90832684"/>
<dbReference type="EMBL" id="JBELQD010000018">
    <property type="protein sequence ID" value="MER2289871.1"/>
    <property type="molecule type" value="Genomic_DNA"/>
</dbReference>
<evidence type="ECO:0000313" key="3">
    <source>
        <dbReference type="EMBL" id="MER2289871.1"/>
    </source>
</evidence>